<dbReference type="InterPro" id="IPR001647">
    <property type="entry name" value="HTH_TetR"/>
</dbReference>
<evidence type="ECO:0000259" key="3">
    <source>
        <dbReference type="PROSITE" id="PS50977"/>
    </source>
</evidence>
<feature type="domain" description="HTH tetR-type" evidence="3">
    <location>
        <begin position="7"/>
        <end position="67"/>
    </location>
</feature>
<comment type="caution">
    <text evidence="4">The sequence shown here is derived from an EMBL/GenBank/DDBJ whole genome shotgun (WGS) entry which is preliminary data.</text>
</comment>
<proteinExistence type="predicted"/>
<evidence type="ECO:0000313" key="5">
    <source>
        <dbReference type="Proteomes" id="UP000482960"/>
    </source>
</evidence>
<feature type="DNA-binding region" description="H-T-H motif" evidence="2">
    <location>
        <begin position="30"/>
        <end position="49"/>
    </location>
</feature>
<name>A0A6V8LGK2_9ACTN</name>
<sequence length="193" mass="20814">MATPRRRLTPDDWAEAALAAIAEGGLAAVAVEPLAAQLGTTKGSFYWHFANRAALLDAALARWEKQTTTMVIGEIVEATDEPVSQLRRLIVRVISLAERDQVEPALQASAAHPAVARALDRVTRARIGLIETVFTRLGFPLAEARSRALLAYSAYLGHAQLAHSTPQLLPATADERRAYLDQVLAALTRPSGT</sequence>
<evidence type="ECO:0000256" key="1">
    <source>
        <dbReference type="ARBA" id="ARBA00023125"/>
    </source>
</evidence>
<reference evidence="4 5" key="1">
    <citation type="submission" date="2020-03" db="EMBL/GenBank/DDBJ databases">
        <title>Whole genome shotgun sequence of Phytohabitans rumicis NBRC 108638.</title>
        <authorList>
            <person name="Komaki H."/>
            <person name="Tamura T."/>
        </authorList>
    </citation>
    <scope>NUCLEOTIDE SEQUENCE [LARGE SCALE GENOMIC DNA]</scope>
    <source>
        <strain evidence="4 5">NBRC 108638</strain>
    </source>
</reference>
<reference evidence="4 5" key="2">
    <citation type="submission" date="2020-03" db="EMBL/GenBank/DDBJ databases">
        <authorList>
            <person name="Ichikawa N."/>
            <person name="Kimura A."/>
            <person name="Kitahashi Y."/>
            <person name="Uohara A."/>
        </authorList>
    </citation>
    <scope>NUCLEOTIDE SEQUENCE [LARGE SCALE GENOMIC DNA]</scope>
    <source>
        <strain evidence="4 5">NBRC 108638</strain>
    </source>
</reference>
<keyword evidence="1 2" id="KW-0238">DNA-binding</keyword>
<accession>A0A6V8LGK2</accession>
<dbReference type="Proteomes" id="UP000482960">
    <property type="component" value="Unassembled WGS sequence"/>
</dbReference>
<dbReference type="GO" id="GO:0000976">
    <property type="term" value="F:transcription cis-regulatory region binding"/>
    <property type="evidence" value="ECO:0007669"/>
    <property type="project" value="TreeGrafter"/>
</dbReference>
<dbReference type="PROSITE" id="PS50977">
    <property type="entry name" value="HTH_TETR_2"/>
    <property type="match status" value="1"/>
</dbReference>
<dbReference type="GO" id="GO:0003700">
    <property type="term" value="F:DNA-binding transcription factor activity"/>
    <property type="evidence" value="ECO:0007669"/>
    <property type="project" value="TreeGrafter"/>
</dbReference>
<dbReference type="Gene3D" id="1.10.357.10">
    <property type="entry name" value="Tetracycline Repressor, domain 2"/>
    <property type="match status" value="1"/>
</dbReference>
<dbReference type="AlphaFoldDB" id="A0A6V8LGK2"/>
<dbReference type="PANTHER" id="PTHR30055">
    <property type="entry name" value="HTH-TYPE TRANSCRIPTIONAL REGULATOR RUTR"/>
    <property type="match status" value="1"/>
</dbReference>
<dbReference type="EMBL" id="BLPG01000002">
    <property type="protein sequence ID" value="GFJ96373.1"/>
    <property type="molecule type" value="Genomic_DNA"/>
</dbReference>
<dbReference type="Pfam" id="PF00440">
    <property type="entry name" value="TetR_N"/>
    <property type="match status" value="1"/>
</dbReference>
<dbReference type="SUPFAM" id="SSF46689">
    <property type="entry name" value="Homeodomain-like"/>
    <property type="match status" value="1"/>
</dbReference>
<protein>
    <submittedName>
        <fullName evidence="4">TetR family transcriptional regulator</fullName>
    </submittedName>
</protein>
<dbReference type="RefSeq" id="WP_173086018.1">
    <property type="nucleotide sequence ID" value="NZ_BAABJB010000037.1"/>
</dbReference>
<dbReference type="InterPro" id="IPR050109">
    <property type="entry name" value="HTH-type_TetR-like_transc_reg"/>
</dbReference>
<evidence type="ECO:0000313" key="4">
    <source>
        <dbReference type="EMBL" id="GFJ96373.1"/>
    </source>
</evidence>
<dbReference type="InterPro" id="IPR009057">
    <property type="entry name" value="Homeodomain-like_sf"/>
</dbReference>
<dbReference type="PANTHER" id="PTHR30055:SF237">
    <property type="entry name" value="TRANSCRIPTIONAL REPRESSOR MCE3R"/>
    <property type="match status" value="1"/>
</dbReference>
<gene>
    <name evidence="4" type="ORF">Prum_100150</name>
</gene>
<keyword evidence="5" id="KW-1185">Reference proteome</keyword>
<evidence type="ECO:0000256" key="2">
    <source>
        <dbReference type="PROSITE-ProRule" id="PRU00335"/>
    </source>
</evidence>
<dbReference type="PRINTS" id="PR00455">
    <property type="entry name" value="HTHTETR"/>
</dbReference>
<organism evidence="4 5">
    <name type="scientific">Phytohabitans rumicis</name>
    <dbReference type="NCBI Taxonomy" id="1076125"/>
    <lineage>
        <taxon>Bacteria</taxon>
        <taxon>Bacillati</taxon>
        <taxon>Actinomycetota</taxon>
        <taxon>Actinomycetes</taxon>
        <taxon>Micromonosporales</taxon>
        <taxon>Micromonosporaceae</taxon>
    </lineage>
</organism>